<organism evidence="1 2">
    <name type="scientific">Spiromyces aspiralis</name>
    <dbReference type="NCBI Taxonomy" id="68401"/>
    <lineage>
        <taxon>Eukaryota</taxon>
        <taxon>Fungi</taxon>
        <taxon>Fungi incertae sedis</taxon>
        <taxon>Zoopagomycota</taxon>
        <taxon>Kickxellomycotina</taxon>
        <taxon>Kickxellomycetes</taxon>
        <taxon>Kickxellales</taxon>
        <taxon>Kickxellaceae</taxon>
        <taxon>Spiromyces</taxon>
    </lineage>
</organism>
<evidence type="ECO:0000313" key="1">
    <source>
        <dbReference type="EMBL" id="KAJ1678251.1"/>
    </source>
</evidence>
<proteinExistence type="predicted"/>
<dbReference type="EMBL" id="JAMZIH010001367">
    <property type="protein sequence ID" value="KAJ1678251.1"/>
    <property type="molecule type" value="Genomic_DNA"/>
</dbReference>
<keyword evidence="2" id="KW-1185">Reference proteome</keyword>
<gene>
    <name evidence="1" type="ORF">EV182_004451</name>
</gene>
<accession>A0ACC1HSE0</accession>
<comment type="caution">
    <text evidence="1">The sequence shown here is derived from an EMBL/GenBank/DDBJ whole genome shotgun (WGS) entry which is preliminary data.</text>
</comment>
<reference evidence="1" key="1">
    <citation type="submission" date="2022-06" db="EMBL/GenBank/DDBJ databases">
        <title>Phylogenomic reconstructions and comparative analyses of Kickxellomycotina fungi.</title>
        <authorList>
            <person name="Reynolds N.K."/>
            <person name="Stajich J.E."/>
            <person name="Barry K."/>
            <person name="Grigoriev I.V."/>
            <person name="Crous P."/>
            <person name="Smith M.E."/>
        </authorList>
    </citation>
    <scope>NUCLEOTIDE SEQUENCE</scope>
    <source>
        <strain evidence="1">RSA 2271</strain>
    </source>
</reference>
<dbReference type="Proteomes" id="UP001145114">
    <property type="component" value="Unassembled WGS sequence"/>
</dbReference>
<protein>
    <submittedName>
        <fullName evidence="1">Uncharacterized protein</fullName>
    </submittedName>
</protein>
<evidence type="ECO:0000313" key="2">
    <source>
        <dbReference type="Proteomes" id="UP001145114"/>
    </source>
</evidence>
<sequence>MTPPVANSVNTTTHCPTTEGIAAEFEFDSIEDAVRAFGEGKPVVVVDNEDRENEGDLIFAADLATSELMAFTIRHTSGYICCSVDPERLDALNLPLMVNENRDPLRTQYTVTVDVIDGTSTGISAHDRCLTVRALADPRISDPRAFRRPGHMLPLRPQPGGVLSRPGHTEAAYDLARLANRFPAGVLCELVNDDGSMKRRDDCKAFAQDHGLKMISIRNLAHHIKALNNSNNKSAAVYDSCP</sequence>
<name>A0ACC1HSE0_9FUNG</name>